<sequence>MYIRQEVIRLFMIFLLLLLHLSHYLSLNSITATKIISMIFGHLDGQIGLFKFTILVYLDSQRCDFSKSTGSKFANIKPKLARIFKVSVYNLGDAKDSPTPNCSEYRCYVVVVIMNPMVVVSGVLLSDYGETSTNGEGNLYPTLFSYKTMLLYGHLSHESDALNQSIFQIRVISLKRRNIADIGCRIAVIPMATGQNVSNDVICKYSQINKAMPCFASLTRKTLYTNFREWKILTTNSDICKIQNPGFSNETYILNSFPKKMCDLMPIKWMAIEAIRDRIFSVQSDVWAYGVTLWEIFSLGSTPYPGIEVNSDFLQLLEDGKRMELPRYGNRELYDILLSCWEAEPSIRPTFAQLADQVGQLLNSEKIGVYVKMNDAYLQMNKDFFSERTDYLEMLASPNFANKRQSADQVVNNEYMLMRGITETGNNSQPTGYLPMGSARGSAAAVDTSVDIFSPRQLNDNQQRFFSNEEDADMAEKIVDGENGYMNIPKNEKDLIRFSTSL</sequence>
<dbReference type="InterPro" id="IPR001245">
    <property type="entry name" value="Ser-Thr/Tyr_kinase_cat_dom"/>
</dbReference>
<dbReference type="InterPro" id="IPR050122">
    <property type="entry name" value="RTK"/>
</dbReference>
<dbReference type="Proteomes" id="UP001497623">
    <property type="component" value="Unassembled WGS sequence"/>
</dbReference>
<feature type="non-terminal residue" evidence="3">
    <location>
        <position position="502"/>
    </location>
</feature>
<organism evidence="3 4">
    <name type="scientific">Meganyctiphanes norvegica</name>
    <name type="common">Northern krill</name>
    <name type="synonym">Thysanopoda norvegica</name>
    <dbReference type="NCBI Taxonomy" id="48144"/>
    <lineage>
        <taxon>Eukaryota</taxon>
        <taxon>Metazoa</taxon>
        <taxon>Ecdysozoa</taxon>
        <taxon>Arthropoda</taxon>
        <taxon>Crustacea</taxon>
        <taxon>Multicrustacea</taxon>
        <taxon>Malacostraca</taxon>
        <taxon>Eumalacostraca</taxon>
        <taxon>Eucarida</taxon>
        <taxon>Euphausiacea</taxon>
        <taxon>Euphausiidae</taxon>
        <taxon>Meganyctiphanes</taxon>
    </lineage>
</organism>
<dbReference type="InterPro" id="IPR011009">
    <property type="entry name" value="Kinase-like_dom_sf"/>
</dbReference>
<dbReference type="Gene3D" id="1.10.510.10">
    <property type="entry name" value="Transferase(Phosphotransferase) domain 1"/>
    <property type="match status" value="1"/>
</dbReference>
<dbReference type="PANTHER" id="PTHR24416">
    <property type="entry name" value="TYROSINE-PROTEIN KINASE RECEPTOR"/>
    <property type="match status" value="1"/>
</dbReference>
<dbReference type="Pfam" id="PF07714">
    <property type="entry name" value="PK_Tyr_Ser-Thr"/>
    <property type="match status" value="1"/>
</dbReference>
<evidence type="ECO:0000313" key="3">
    <source>
        <dbReference type="EMBL" id="CAL4195442.1"/>
    </source>
</evidence>
<proteinExistence type="predicted"/>
<name>A0AAV2SJ75_MEGNR</name>
<dbReference type="GO" id="GO:0007169">
    <property type="term" value="P:cell surface receptor protein tyrosine kinase signaling pathway"/>
    <property type="evidence" value="ECO:0007669"/>
    <property type="project" value="TreeGrafter"/>
</dbReference>
<feature type="transmembrane region" description="Helical" evidence="1">
    <location>
        <begin position="7"/>
        <end position="25"/>
    </location>
</feature>
<dbReference type="PRINTS" id="PR00109">
    <property type="entry name" value="TYRKINASE"/>
</dbReference>
<keyword evidence="1" id="KW-0812">Transmembrane</keyword>
<feature type="domain" description="Protein kinase" evidence="2">
    <location>
        <begin position="1"/>
        <end position="362"/>
    </location>
</feature>
<keyword evidence="1" id="KW-1133">Transmembrane helix</keyword>
<dbReference type="FunFam" id="1.10.510.10:FF:001927">
    <property type="entry name" value="Receptor protein-tyrosine kinase"/>
    <property type="match status" value="1"/>
</dbReference>
<dbReference type="InterPro" id="IPR020635">
    <property type="entry name" value="Tyr_kinase_cat_dom"/>
</dbReference>
<evidence type="ECO:0000313" key="4">
    <source>
        <dbReference type="Proteomes" id="UP001497623"/>
    </source>
</evidence>
<comment type="caution">
    <text evidence="3">The sequence shown here is derived from an EMBL/GenBank/DDBJ whole genome shotgun (WGS) entry which is preliminary data.</text>
</comment>
<dbReference type="GO" id="GO:0004714">
    <property type="term" value="F:transmembrane receptor protein tyrosine kinase activity"/>
    <property type="evidence" value="ECO:0007669"/>
    <property type="project" value="TreeGrafter"/>
</dbReference>
<dbReference type="PROSITE" id="PS50011">
    <property type="entry name" value="PROTEIN_KINASE_DOM"/>
    <property type="match status" value="1"/>
</dbReference>
<protein>
    <recommendedName>
        <fullName evidence="2">Protein kinase domain-containing protein</fullName>
    </recommendedName>
</protein>
<dbReference type="GO" id="GO:0043235">
    <property type="term" value="C:receptor complex"/>
    <property type="evidence" value="ECO:0007669"/>
    <property type="project" value="TreeGrafter"/>
</dbReference>
<dbReference type="GO" id="GO:0005886">
    <property type="term" value="C:plasma membrane"/>
    <property type="evidence" value="ECO:0007669"/>
    <property type="project" value="TreeGrafter"/>
</dbReference>
<evidence type="ECO:0000256" key="1">
    <source>
        <dbReference type="SAM" id="Phobius"/>
    </source>
</evidence>
<evidence type="ECO:0000259" key="2">
    <source>
        <dbReference type="PROSITE" id="PS50011"/>
    </source>
</evidence>
<keyword evidence="4" id="KW-1185">Reference proteome</keyword>
<dbReference type="EMBL" id="CAXKWB010071733">
    <property type="protein sequence ID" value="CAL4195442.1"/>
    <property type="molecule type" value="Genomic_DNA"/>
</dbReference>
<dbReference type="SUPFAM" id="SSF56112">
    <property type="entry name" value="Protein kinase-like (PK-like)"/>
    <property type="match status" value="1"/>
</dbReference>
<dbReference type="AlphaFoldDB" id="A0AAV2SJ75"/>
<dbReference type="PANTHER" id="PTHR24416:SF600">
    <property type="entry name" value="PDGF- AND VEGF-RECEPTOR RELATED, ISOFORM J"/>
    <property type="match status" value="1"/>
</dbReference>
<dbReference type="InterPro" id="IPR000719">
    <property type="entry name" value="Prot_kinase_dom"/>
</dbReference>
<keyword evidence="1" id="KW-0472">Membrane</keyword>
<gene>
    <name evidence="3" type="ORF">MNOR_LOCUS37050</name>
</gene>
<reference evidence="3 4" key="1">
    <citation type="submission" date="2024-05" db="EMBL/GenBank/DDBJ databases">
        <authorList>
            <person name="Wallberg A."/>
        </authorList>
    </citation>
    <scope>NUCLEOTIDE SEQUENCE [LARGE SCALE GENOMIC DNA]</scope>
</reference>
<dbReference type="GO" id="GO:0005524">
    <property type="term" value="F:ATP binding"/>
    <property type="evidence" value="ECO:0007669"/>
    <property type="project" value="InterPro"/>
</dbReference>
<accession>A0AAV2SJ75</accession>
<dbReference type="SMART" id="SM00219">
    <property type="entry name" value="TyrKc"/>
    <property type="match status" value="1"/>
</dbReference>